<dbReference type="EMBL" id="JQCN01000031">
    <property type="protein sequence ID" value="KRN99478.1"/>
    <property type="molecule type" value="Genomic_DNA"/>
</dbReference>
<reference evidence="1 2" key="1">
    <citation type="journal article" date="2015" name="Genome Announc.">
        <title>Expanding the biotechnology potential of lactobacilli through comparative genomics of 213 strains and associated genera.</title>
        <authorList>
            <person name="Sun Z."/>
            <person name="Harris H.M."/>
            <person name="McCann A."/>
            <person name="Guo C."/>
            <person name="Argimon S."/>
            <person name="Zhang W."/>
            <person name="Yang X."/>
            <person name="Jeffery I.B."/>
            <person name="Cooney J.C."/>
            <person name="Kagawa T.F."/>
            <person name="Liu W."/>
            <person name="Song Y."/>
            <person name="Salvetti E."/>
            <person name="Wrobel A."/>
            <person name="Rasinkangas P."/>
            <person name="Parkhill J."/>
            <person name="Rea M.C."/>
            <person name="O'Sullivan O."/>
            <person name="Ritari J."/>
            <person name="Douillard F.P."/>
            <person name="Paul Ross R."/>
            <person name="Yang R."/>
            <person name="Briner A.E."/>
            <person name="Felis G.E."/>
            <person name="de Vos W.M."/>
            <person name="Barrangou R."/>
            <person name="Klaenhammer T.R."/>
            <person name="Caufield P.W."/>
            <person name="Cui Y."/>
            <person name="Zhang H."/>
            <person name="O'Toole P.W."/>
        </authorList>
    </citation>
    <scope>NUCLEOTIDE SEQUENCE [LARGE SCALE GENOMIC DNA]</scope>
    <source>
        <strain evidence="1 2">NBRC 103219</strain>
    </source>
</reference>
<comment type="caution">
    <text evidence="1">The sequence shown here is derived from an EMBL/GenBank/DDBJ whole genome shotgun (WGS) entry which is preliminary data.</text>
</comment>
<sequence length="63" mass="7340">MTVREKYEDAKKQIALRSTSAERISFMRAFLALHGDELSEEQTKDWKNKLALFEEQGAQHEKA</sequence>
<keyword evidence="2" id="KW-1185">Reference proteome</keyword>
<evidence type="ECO:0000313" key="1">
    <source>
        <dbReference type="EMBL" id="KRN99478.1"/>
    </source>
</evidence>
<dbReference type="STRING" id="449659.IV66_GL001482"/>
<gene>
    <name evidence="1" type="ORF">IV66_GL001482</name>
</gene>
<dbReference type="PATRIC" id="fig|449659.4.peg.1504"/>
<dbReference type="AlphaFoldDB" id="A0A0R2LHK1"/>
<dbReference type="RefSeq" id="WP_017868823.1">
    <property type="nucleotide sequence ID" value="NZ_BJYB01000024.1"/>
</dbReference>
<evidence type="ECO:0000313" key="2">
    <source>
        <dbReference type="Proteomes" id="UP000051886"/>
    </source>
</evidence>
<dbReference type="Proteomes" id="UP000051886">
    <property type="component" value="Unassembled WGS sequence"/>
</dbReference>
<accession>A0A0R2LHK1</accession>
<protein>
    <submittedName>
        <fullName evidence="1">Uncharacterized protein</fullName>
    </submittedName>
</protein>
<proteinExistence type="predicted"/>
<organism evidence="1 2">
    <name type="scientific">Ligilactobacillus pobuzihii</name>
    <dbReference type="NCBI Taxonomy" id="449659"/>
    <lineage>
        <taxon>Bacteria</taxon>
        <taxon>Bacillati</taxon>
        <taxon>Bacillota</taxon>
        <taxon>Bacilli</taxon>
        <taxon>Lactobacillales</taxon>
        <taxon>Lactobacillaceae</taxon>
        <taxon>Ligilactobacillus</taxon>
    </lineage>
</organism>
<name>A0A0R2LHK1_9LACO</name>